<dbReference type="InterPro" id="IPR025266">
    <property type="entry name" value="TerB_N"/>
</dbReference>
<keyword evidence="5" id="KW-1185">Reference proteome</keyword>
<sequence>MSHLEWLRSIVDTVNQKHQNQANQSPVKHSTLGKSQASFEQEPAQDSFSFQETEATDELEQLYQKGLKGIKEPSFVLRNIKLYDAKPYSFYHTYPAFDQLDLKQLRWYLYWRQLVQQGIYADTKESYMFLYAFELLNLSFEPNPEKAIAMLIELYDAYKERVPRIAATVPTWIGDMHTEFGDPATASSWYERTKPQHLQTSMFEAYEETDIVPPFSLWKPLLNEQTAFYKKHGRALDECAAFLMEPLDEYFRKKQGKSLLQVLLPEKWVVEQARFYEWAVIERPVPFRRKVTYAPQYKGKHSSLEQLAACLRYLENHFRKEANVRPIQVDETYLPKPLQAVLDQVFQAYRKSRPQSRQLPSTKQNVLPKQMPVKDIHIDTAMIQSLHEESDRIRDTILAMEETSDQELTGFESPHSERRFDDESLPATAAGSAPRPLPKPETETVKELSRLFQNPVFSAEPLYTLSEWMEELADNERELINWWIGQSAQMLKESVVQGFVRSQGWMLHSLLDAINEKALECFGDILFEVDGGEIAWNPECIQEPLFD</sequence>
<feature type="region of interest" description="Disordered" evidence="1">
    <location>
        <begin position="403"/>
        <end position="442"/>
    </location>
</feature>
<dbReference type="EMBL" id="CP089291">
    <property type="protein sequence ID" value="UOF92156.1"/>
    <property type="molecule type" value="Genomic_DNA"/>
</dbReference>
<evidence type="ECO:0000259" key="3">
    <source>
        <dbReference type="Pfam" id="PF15615"/>
    </source>
</evidence>
<evidence type="ECO:0000313" key="5">
    <source>
        <dbReference type="Proteomes" id="UP000830167"/>
    </source>
</evidence>
<evidence type="ECO:0000259" key="2">
    <source>
        <dbReference type="Pfam" id="PF13208"/>
    </source>
</evidence>
<dbReference type="Pfam" id="PF15615">
    <property type="entry name" value="TerB_C"/>
    <property type="match status" value="1"/>
</dbReference>
<name>A0ABY4CNT1_9BACL</name>
<protein>
    <submittedName>
        <fullName evidence="4">TerB N-terminal domain-containing protein</fullName>
    </submittedName>
</protein>
<feature type="domain" description="TerB-C" evidence="3">
    <location>
        <begin position="374"/>
        <end position="542"/>
    </location>
</feature>
<dbReference type="RefSeq" id="WP_347438842.1">
    <property type="nucleotide sequence ID" value="NZ_CP089291.1"/>
</dbReference>
<feature type="region of interest" description="Disordered" evidence="1">
    <location>
        <begin position="17"/>
        <end position="36"/>
    </location>
</feature>
<dbReference type="Pfam" id="PF13208">
    <property type="entry name" value="TerB_N"/>
    <property type="match status" value="1"/>
</dbReference>
<dbReference type="Proteomes" id="UP000830167">
    <property type="component" value="Chromosome"/>
</dbReference>
<dbReference type="InterPro" id="IPR028932">
    <property type="entry name" value="TerB-C"/>
</dbReference>
<proteinExistence type="predicted"/>
<feature type="domain" description="TerB N-terminal" evidence="2">
    <location>
        <begin position="50"/>
        <end position="254"/>
    </location>
</feature>
<accession>A0ABY4CNT1</accession>
<gene>
    <name evidence="4" type="ORF">LSG31_08150</name>
</gene>
<organism evidence="4 5">
    <name type="scientific">Fodinisporobacter ferrooxydans</name>
    <dbReference type="NCBI Taxonomy" id="2901836"/>
    <lineage>
        <taxon>Bacteria</taxon>
        <taxon>Bacillati</taxon>
        <taxon>Bacillota</taxon>
        <taxon>Bacilli</taxon>
        <taxon>Bacillales</taxon>
        <taxon>Alicyclobacillaceae</taxon>
        <taxon>Fodinisporobacter</taxon>
    </lineage>
</organism>
<evidence type="ECO:0000313" key="4">
    <source>
        <dbReference type="EMBL" id="UOF92156.1"/>
    </source>
</evidence>
<evidence type="ECO:0000256" key="1">
    <source>
        <dbReference type="SAM" id="MobiDB-lite"/>
    </source>
</evidence>
<reference evidence="4" key="1">
    <citation type="submission" date="2021-12" db="EMBL/GenBank/DDBJ databases">
        <title>Alicyclobacillaceae gen. nov., sp. nov., isolated from chalcocite enrichment system.</title>
        <authorList>
            <person name="Jiang Z."/>
        </authorList>
    </citation>
    <scope>NUCLEOTIDE SEQUENCE</scope>
    <source>
        <strain evidence="4">MYW30-H2</strain>
    </source>
</reference>